<dbReference type="PANTHER" id="PTHR43767">
    <property type="entry name" value="LONG-CHAIN-FATTY-ACID--COA LIGASE"/>
    <property type="match status" value="1"/>
</dbReference>
<comment type="caution">
    <text evidence="4">The sequence shown here is derived from an EMBL/GenBank/DDBJ whole genome shotgun (WGS) entry which is preliminary data.</text>
</comment>
<dbReference type="SUPFAM" id="SSF47336">
    <property type="entry name" value="ACP-like"/>
    <property type="match status" value="1"/>
</dbReference>
<evidence type="ECO:0000259" key="3">
    <source>
        <dbReference type="Pfam" id="PF00501"/>
    </source>
</evidence>
<feature type="transmembrane region" description="Helical" evidence="2">
    <location>
        <begin position="744"/>
        <end position="765"/>
    </location>
</feature>
<keyword evidence="2" id="KW-0812">Transmembrane</keyword>
<evidence type="ECO:0000256" key="1">
    <source>
        <dbReference type="SAM" id="MobiDB-lite"/>
    </source>
</evidence>
<gene>
    <name evidence="4" type="ORF">BBK14_22440</name>
</gene>
<name>A0A1S1PW80_9ACTN</name>
<evidence type="ECO:0000313" key="4">
    <source>
        <dbReference type="EMBL" id="OHV25195.1"/>
    </source>
</evidence>
<dbReference type="Pfam" id="PF00501">
    <property type="entry name" value="AMP-binding"/>
    <property type="match status" value="1"/>
</dbReference>
<feature type="transmembrane region" description="Helical" evidence="2">
    <location>
        <begin position="812"/>
        <end position="832"/>
    </location>
</feature>
<reference evidence="5" key="1">
    <citation type="submission" date="2016-07" db="EMBL/GenBank/DDBJ databases">
        <title>Frankia sp. NRRL B-16219 Genome sequencing.</title>
        <authorList>
            <person name="Ghodhbane-Gtari F."/>
            <person name="Swanson E."/>
            <person name="Gueddou A."/>
            <person name="Louati M."/>
            <person name="Nouioui I."/>
            <person name="Hezbri K."/>
            <person name="Abebe-Akele F."/>
            <person name="Simpson S."/>
            <person name="Morris K."/>
            <person name="Thomas K."/>
            <person name="Gtari M."/>
            <person name="Tisa L.S."/>
        </authorList>
    </citation>
    <scope>NUCLEOTIDE SEQUENCE [LARGE SCALE GENOMIC DNA]</scope>
    <source>
        <strain evidence="5">NRRL B-16219</strain>
    </source>
</reference>
<feature type="transmembrane region" description="Helical" evidence="2">
    <location>
        <begin position="690"/>
        <end position="709"/>
    </location>
</feature>
<feature type="domain" description="AMP-dependent synthetase/ligase" evidence="3">
    <location>
        <begin position="120"/>
        <end position="333"/>
    </location>
</feature>
<keyword evidence="5" id="KW-1185">Reference proteome</keyword>
<evidence type="ECO:0000256" key="2">
    <source>
        <dbReference type="SAM" id="Phobius"/>
    </source>
</evidence>
<protein>
    <submittedName>
        <fullName evidence="4">AMP-dependent synthetase</fullName>
    </submittedName>
</protein>
<dbReference type="AlphaFoldDB" id="A0A1S1PW80"/>
<feature type="transmembrane region" description="Helical" evidence="2">
    <location>
        <begin position="721"/>
        <end position="738"/>
    </location>
</feature>
<keyword evidence="2" id="KW-0472">Membrane</keyword>
<dbReference type="InterPro" id="IPR000873">
    <property type="entry name" value="AMP-dep_synth/lig_dom"/>
</dbReference>
<dbReference type="SUPFAM" id="SSF56801">
    <property type="entry name" value="Acetyl-CoA synthetase-like"/>
    <property type="match status" value="1"/>
</dbReference>
<keyword evidence="2" id="KW-1133">Transmembrane helix</keyword>
<dbReference type="PANTHER" id="PTHR43767:SF1">
    <property type="entry name" value="NONRIBOSOMAL PEPTIDE SYNTHASE PES1 (EUROFUNG)-RELATED"/>
    <property type="match status" value="1"/>
</dbReference>
<accession>A0A1S1PW80</accession>
<dbReference type="EMBL" id="MAXA01000231">
    <property type="protein sequence ID" value="OHV25195.1"/>
    <property type="molecule type" value="Genomic_DNA"/>
</dbReference>
<proteinExistence type="predicted"/>
<dbReference type="OrthoDB" id="8445630at2"/>
<dbReference type="Proteomes" id="UP000179769">
    <property type="component" value="Unassembled WGS sequence"/>
</dbReference>
<dbReference type="InterPro" id="IPR050237">
    <property type="entry name" value="ATP-dep_AMP-bd_enzyme"/>
</dbReference>
<evidence type="ECO:0000313" key="5">
    <source>
        <dbReference type="Proteomes" id="UP000179769"/>
    </source>
</evidence>
<feature type="transmembrane region" description="Helical" evidence="2">
    <location>
        <begin position="844"/>
        <end position="865"/>
    </location>
</feature>
<dbReference type="RefSeq" id="WP_071065345.1">
    <property type="nucleotide sequence ID" value="NZ_MAXA01000231.1"/>
</dbReference>
<feature type="region of interest" description="Disordered" evidence="1">
    <location>
        <begin position="551"/>
        <end position="574"/>
    </location>
</feature>
<dbReference type="InterPro" id="IPR042099">
    <property type="entry name" value="ANL_N_sf"/>
</dbReference>
<sequence length="934" mass="99601">MRASVGVPFARGLRVFGDRLATVGADGSTLTYRQLADRVDQAVTRLGPTRRLVMILGAAELSDDPEPLVVYLAALAAGHPVLLVGPDDEQARELTAVYRPDVVLARAPEGWRMREHHTGPTRDLHPDLALLLSTSGSTGSAKLVRLSADGVQANAEAIASYLDIRDSDRAPVQLPIHYCYGLSVVNSNLARGAGLLLPEGSVTAERFWTMFREWGATSLHGVPYTFDLLRRIGFEDMDLPLLRYVTQAGGALAPQRIRELARLGRCRGWRFFAMYGQTEATARMAYLPPDLAMTRPESIGRPIPGGSFEIVPDPDQPSQGELVYRGPNVMMGYAENAADLAAGRTVEALTTGDIARRAPDGLYEIVGRASRFVKLFGLRIDLDRTERILAERGLSAACVGTDEQLTVLVTAPGTDQAAAVLATRLRLPPAHVRVLAVEAIPRRPNGKIDYPAVRAWADAHPSGAETSGAHPSGPPAALSPAATSVVRARFARILGHADVPDDATFVGLCGDSLTYVRMSLEIERVLGHLPTAWPTMPVAELERLAAQRDGYTRRPGRRRARGRDGGGTLPARTTGTGTGLIRTVEVNVVLRAVAVVLIVANHVGLFHLLGGAHLLLVVAGWSFARFCLTPGGPGGTGRGAATSRRILRAAGRIAVPSMLWLAWRAARASDVGLSNVALIDNYLRRGVPGYWFVEVLVQVLVLLAALFAIPSVRRWEQRNGFVFALVLLGLALLVNIPTDGVGTFPSAFYVTHGAAWFFMLGWLACRATGTAGRLTVLGIAAATVPGYFGNPTRETVVLVGLAALMFVPRVPLPGAVVALAGGIAGASLYTYLTHYAVYEIALPSLGPLPVLLLCLAIGTGTAAAAERARLSRPRAEHLAAALWRGAVRVGERTARGRRWAVAPPLRAASVGSLAGPILLGQPLTHAFGRLNRPG</sequence>
<dbReference type="InterPro" id="IPR036736">
    <property type="entry name" value="ACP-like_sf"/>
</dbReference>
<dbReference type="Gene3D" id="3.40.50.12780">
    <property type="entry name" value="N-terminal domain of ligase-like"/>
    <property type="match status" value="1"/>
</dbReference>
<organism evidence="4 5">
    <name type="scientific">Parafrankia soli</name>
    <dbReference type="NCBI Taxonomy" id="2599596"/>
    <lineage>
        <taxon>Bacteria</taxon>
        <taxon>Bacillati</taxon>
        <taxon>Actinomycetota</taxon>
        <taxon>Actinomycetes</taxon>
        <taxon>Frankiales</taxon>
        <taxon>Frankiaceae</taxon>
        <taxon>Parafrankia</taxon>
    </lineage>
</organism>